<evidence type="ECO:0000313" key="3">
    <source>
        <dbReference type="Proteomes" id="UP000620559"/>
    </source>
</evidence>
<reference evidence="2" key="1">
    <citation type="submission" date="2020-10" db="EMBL/GenBank/DDBJ databases">
        <authorList>
            <person name="Castelo-Branco R."/>
            <person name="Eusebio N."/>
            <person name="Adriana R."/>
            <person name="Vieira A."/>
            <person name="Brugerolle De Fraissinette N."/>
            <person name="Rezende De Castro R."/>
            <person name="Schneider M.P."/>
            <person name="Vasconcelos V."/>
            <person name="Leao P.N."/>
        </authorList>
    </citation>
    <scope>NUCLEOTIDE SEQUENCE</scope>
    <source>
        <strain evidence="2">LEGE 06105</strain>
    </source>
</reference>
<protein>
    <submittedName>
        <fullName evidence="2">Pentapeptide repeat-containing protein</fullName>
    </submittedName>
</protein>
<dbReference type="EMBL" id="JADEWL010000172">
    <property type="protein sequence ID" value="MBE9216484.1"/>
    <property type="molecule type" value="Genomic_DNA"/>
</dbReference>
<proteinExistence type="predicted"/>
<evidence type="ECO:0000256" key="1">
    <source>
        <dbReference type="SAM" id="Phobius"/>
    </source>
</evidence>
<name>A0A8J7FDC6_9CYAN</name>
<accession>A0A8J7FDC6</accession>
<dbReference type="Gene3D" id="2.160.20.80">
    <property type="entry name" value="E3 ubiquitin-protein ligase SopA"/>
    <property type="match status" value="1"/>
</dbReference>
<dbReference type="AlphaFoldDB" id="A0A8J7FDC6"/>
<keyword evidence="3" id="KW-1185">Reference proteome</keyword>
<keyword evidence="1" id="KW-0812">Transmembrane</keyword>
<dbReference type="InterPro" id="IPR001646">
    <property type="entry name" value="5peptide_repeat"/>
</dbReference>
<keyword evidence="1" id="KW-1133">Transmembrane helix</keyword>
<dbReference type="SUPFAM" id="SSF141571">
    <property type="entry name" value="Pentapeptide repeat-like"/>
    <property type="match status" value="1"/>
</dbReference>
<sequence length="91" mass="10036">MIIRQGIQAALGAGAFAFASSYIGWRAIKGDKKHAIIRNYAVAFAAFGGTSFRNADLTDTNFTLANLKNSDFRNAILTRTCFRKVKKLDFV</sequence>
<evidence type="ECO:0000313" key="2">
    <source>
        <dbReference type="EMBL" id="MBE9216484.1"/>
    </source>
</evidence>
<feature type="transmembrane region" description="Helical" evidence="1">
    <location>
        <begin position="6"/>
        <end position="25"/>
    </location>
</feature>
<dbReference type="Proteomes" id="UP000620559">
    <property type="component" value="Unassembled WGS sequence"/>
</dbReference>
<gene>
    <name evidence="2" type="ORF">IQ247_28130</name>
</gene>
<organism evidence="2 3">
    <name type="scientific">Plectonema cf. radiosum LEGE 06105</name>
    <dbReference type="NCBI Taxonomy" id="945769"/>
    <lineage>
        <taxon>Bacteria</taxon>
        <taxon>Bacillati</taxon>
        <taxon>Cyanobacteriota</taxon>
        <taxon>Cyanophyceae</taxon>
        <taxon>Oscillatoriophycideae</taxon>
        <taxon>Oscillatoriales</taxon>
        <taxon>Microcoleaceae</taxon>
        <taxon>Plectonema</taxon>
    </lineage>
</organism>
<dbReference type="Pfam" id="PF00805">
    <property type="entry name" value="Pentapeptide"/>
    <property type="match status" value="1"/>
</dbReference>
<comment type="caution">
    <text evidence="2">The sequence shown here is derived from an EMBL/GenBank/DDBJ whole genome shotgun (WGS) entry which is preliminary data.</text>
</comment>
<keyword evidence="1" id="KW-0472">Membrane</keyword>